<dbReference type="EMBL" id="HACA01002150">
    <property type="protein sequence ID" value="CDW19511.1"/>
    <property type="molecule type" value="Transcribed_RNA"/>
</dbReference>
<name>A0A0K2T241_LEPSM</name>
<sequence length="53" mass="6393">NAFKNFGNDFNKKYYVFTIVQRQLSNLLSSILIRMMITEKLIECFFKEKLLKL</sequence>
<reference evidence="1" key="1">
    <citation type="submission" date="2014-05" db="EMBL/GenBank/DDBJ databases">
        <authorList>
            <person name="Chronopoulou M."/>
        </authorList>
    </citation>
    <scope>NUCLEOTIDE SEQUENCE</scope>
    <source>
        <tissue evidence="1">Whole organism</tissue>
    </source>
</reference>
<dbReference type="AlphaFoldDB" id="A0A0K2T241"/>
<proteinExistence type="predicted"/>
<protein>
    <submittedName>
        <fullName evidence="1">Uncharacterized protein</fullName>
    </submittedName>
</protein>
<evidence type="ECO:0000313" key="1">
    <source>
        <dbReference type="EMBL" id="CDW19511.1"/>
    </source>
</evidence>
<feature type="non-terminal residue" evidence="1">
    <location>
        <position position="1"/>
    </location>
</feature>
<organism evidence="1">
    <name type="scientific">Lepeophtheirus salmonis</name>
    <name type="common">Salmon louse</name>
    <name type="synonym">Caligus salmonis</name>
    <dbReference type="NCBI Taxonomy" id="72036"/>
    <lineage>
        <taxon>Eukaryota</taxon>
        <taxon>Metazoa</taxon>
        <taxon>Ecdysozoa</taxon>
        <taxon>Arthropoda</taxon>
        <taxon>Crustacea</taxon>
        <taxon>Multicrustacea</taxon>
        <taxon>Hexanauplia</taxon>
        <taxon>Copepoda</taxon>
        <taxon>Siphonostomatoida</taxon>
        <taxon>Caligidae</taxon>
        <taxon>Lepeophtheirus</taxon>
    </lineage>
</organism>
<accession>A0A0K2T241</accession>